<organism evidence="3 4">
    <name type="scientific">Faecalibacterium prausnitzii</name>
    <dbReference type="NCBI Taxonomy" id="853"/>
    <lineage>
        <taxon>Bacteria</taxon>
        <taxon>Bacillati</taxon>
        <taxon>Bacillota</taxon>
        <taxon>Clostridia</taxon>
        <taxon>Eubacteriales</taxon>
        <taxon>Oscillospiraceae</taxon>
        <taxon>Faecalibacterium</taxon>
    </lineage>
</organism>
<reference evidence="3" key="1">
    <citation type="submission" date="2021-02" db="EMBL/GenBank/DDBJ databases">
        <title>Infant gut strain persistence is associated with maternal origin, phylogeny, and functional potential including surface adhesion and iron acquisition.</title>
        <authorList>
            <person name="Lou Y.C."/>
        </authorList>
    </citation>
    <scope>NUCLEOTIDE SEQUENCE</scope>
    <source>
        <strain evidence="3">L3_101_367G1_dasL3_101_367G1_metabat.metabat.26</strain>
    </source>
</reference>
<dbReference type="Proteomes" id="UP000733372">
    <property type="component" value="Unassembled WGS sequence"/>
</dbReference>
<feature type="transmembrane region" description="Helical" evidence="1">
    <location>
        <begin position="209"/>
        <end position="228"/>
    </location>
</feature>
<dbReference type="EMBL" id="JAGZAM010000007">
    <property type="protein sequence ID" value="MBS5687363.1"/>
    <property type="molecule type" value="Genomic_DNA"/>
</dbReference>
<proteinExistence type="predicted"/>
<dbReference type="InterPro" id="IPR045679">
    <property type="entry name" value="DUF6199"/>
</dbReference>
<evidence type="ECO:0000259" key="2">
    <source>
        <dbReference type="Pfam" id="PF19701"/>
    </source>
</evidence>
<dbReference type="RefSeq" id="WP_270663420.1">
    <property type="nucleotide sequence ID" value="NZ_CP170812.1"/>
</dbReference>
<feature type="domain" description="DUF6199" evidence="2">
    <location>
        <begin position="170"/>
        <end position="223"/>
    </location>
</feature>
<sequence>MEKKTSCLLCILTALLLAVLYLWAALRPGVWLRDAFLYRQADGSFSGRDAYAAYTMQIAQTGNGAEVDFTLDGETRHYRLESKAEGMSDPGVKIEQDGVVVFTGTALGDPGDAILWREDDGGLADEVNVIVSGEYQRSDLWPSCNWLYHVAVGGRRETRGSVAFLLPIGALVVLLVLDVRFPLLFWNLRHGLEVYGGEPTDWYYAMQRVSRITSIIGVFVLAAMSFAVH</sequence>
<name>A0A943ITF9_9FIRM</name>
<evidence type="ECO:0000313" key="4">
    <source>
        <dbReference type="Proteomes" id="UP000733372"/>
    </source>
</evidence>
<dbReference type="Pfam" id="PF19701">
    <property type="entry name" value="DUF6199"/>
    <property type="match status" value="1"/>
</dbReference>
<protein>
    <recommendedName>
        <fullName evidence="2">DUF6199 domain-containing protein</fullName>
    </recommendedName>
</protein>
<comment type="caution">
    <text evidence="3">The sequence shown here is derived from an EMBL/GenBank/DDBJ whole genome shotgun (WGS) entry which is preliminary data.</text>
</comment>
<accession>A0A943ITF9</accession>
<evidence type="ECO:0000313" key="3">
    <source>
        <dbReference type="EMBL" id="MBS5687363.1"/>
    </source>
</evidence>
<keyword evidence="1" id="KW-1133">Transmembrane helix</keyword>
<dbReference type="AlphaFoldDB" id="A0A943ITF9"/>
<keyword evidence="1" id="KW-0812">Transmembrane</keyword>
<evidence type="ECO:0000256" key="1">
    <source>
        <dbReference type="SAM" id="Phobius"/>
    </source>
</evidence>
<feature type="transmembrane region" description="Helical" evidence="1">
    <location>
        <begin position="164"/>
        <end position="188"/>
    </location>
</feature>
<gene>
    <name evidence="3" type="ORF">KHW66_04755</name>
</gene>
<keyword evidence="1" id="KW-0472">Membrane</keyword>